<dbReference type="GeneID" id="17090960"/>
<dbReference type="OrthoDB" id="4402at2759"/>
<keyword evidence="2" id="KW-1185">Reference proteome</keyword>
<proteinExistence type="predicted"/>
<dbReference type="Gramene" id="EME32372">
    <property type="protein sequence ID" value="EME32372"/>
    <property type="gene ID" value="Gasu_04630"/>
</dbReference>
<dbReference type="RefSeq" id="XP_005708892.1">
    <property type="nucleotide sequence ID" value="XM_005708835.1"/>
</dbReference>
<dbReference type="KEGG" id="gsl:Gasu_04630"/>
<protein>
    <submittedName>
        <fullName evidence="1">Uncharacterized protein</fullName>
    </submittedName>
</protein>
<name>M2XQ86_GALSU</name>
<organism evidence="1 2">
    <name type="scientific">Galdieria sulphuraria</name>
    <name type="common">Red alga</name>
    <dbReference type="NCBI Taxonomy" id="130081"/>
    <lineage>
        <taxon>Eukaryota</taxon>
        <taxon>Rhodophyta</taxon>
        <taxon>Bangiophyceae</taxon>
        <taxon>Galdieriales</taxon>
        <taxon>Galdieriaceae</taxon>
        <taxon>Galdieria</taxon>
    </lineage>
</organism>
<dbReference type="Proteomes" id="UP000030680">
    <property type="component" value="Unassembled WGS sequence"/>
</dbReference>
<evidence type="ECO:0000313" key="1">
    <source>
        <dbReference type="EMBL" id="EME32372.1"/>
    </source>
</evidence>
<evidence type="ECO:0000313" key="2">
    <source>
        <dbReference type="Proteomes" id="UP000030680"/>
    </source>
</evidence>
<gene>
    <name evidence="1" type="ORF">Gasu_04630</name>
</gene>
<reference evidence="2" key="1">
    <citation type="journal article" date="2013" name="Science">
        <title>Gene transfer from bacteria and archaea facilitated evolution of an extremophilic eukaryote.</title>
        <authorList>
            <person name="Schonknecht G."/>
            <person name="Chen W.H."/>
            <person name="Ternes C.M."/>
            <person name="Barbier G.G."/>
            <person name="Shrestha R.P."/>
            <person name="Stanke M."/>
            <person name="Brautigam A."/>
            <person name="Baker B.J."/>
            <person name="Banfield J.F."/>
            <person name="Garavito R.M."/>
            <person name="Carr K."/>
            <person name="Wilkerson C."/>
            <person name="Rensing S.A."/>
            <person name="Gagneul D."/>
            <person name="Dickenson N.E."/>
            <person name="Oesterhelt C."/>
            <person name="Lercher M.J."/>
            <person name="Weber A.P."/>
        </authorList>
    </citation>
    <scope>NUCLEOTIDE SEQUENCE [LARGE SCALE GENOMIC DNA]</scope>
    <source>
        <strain evidence="2">074W</strain>
    </source>
</reference>
<accession>M2XQ86</accession>
<sequence length="245" mass="28497">MFSAKTLLRITCSFRFHSSFWFRSSSFCNQVKDQNSGKEDKEQVIFDSVVNRAFRHVYFRTLPLRRQPELKGKEKEICESIETEARQLCWKHRERVVDDRSAAHIHLSSMALSSYKTLLPLLDSDEERVLNIVGRGFGLADVSSSSKSGLQWILQFMLLVSLNKLRTLKRMAENIERDFGKGFDIVQESEVDSNNKLVAHQMVVRRCLYHDFFVAEGYPQVTRLFCALDRSYFGEVKEKRHGDIS</sequence>
<dbReference type="EMBL" id="KB454486">
    <property type="protein sequence ID" value="EME32372.1"/>
    <property type="molecule type" value="Genomic_DNA"/>
</dbReference>
<dbReference type="AlphaFoldDB" id="M2XQ86"/>